<evidence type="ECO:0000313" key="1">
    <source>
        <dbReference type="EMBL" id="CAB9530028.1"/>
    </source>
</evidence>
<sequence length="155" mass="17902">MFNLIFGPTSEVYRCFKEEGIFDAHDEFLHFIATFFLSSSYQVSTKHLFDKFSRINLVGALSKAKYIEYWKKIGAASLPTIQEQNRSMTPAGMVPFWLKLEGSINKYGREYFIQGFLGGTLQFTLDDDKDFWGKLFSLPLTMTRPMLGVTSVRHR</sequence>
<dbReference type="EMBL" id="CAICTM010002714">
    <property type="protein sequence ID" value="CAB9530028.1"/>
    <property type="molecule type" value="Genomic_DNA"/>
</dbReference>
<dbReference type="AlphaFoldDB" id="A0A9N8F011"/>
<proteinExistence type="predicted"/>
<evidence type="ECO:0000313" key="2">
    <source>
        <dbReference type="Proteomes" id="UP001153069"/>
    </source>
</evidence>
<accession>A0A9N8F011</accession>
<gene>
    <name evidence="1" type="ORF">SEMRO_2716_G335370.1</name>
</gene>
<dbReference type="Proteomes" id="UP001153069">
    <property type="component" value="Unassembled WGS sequence"/>
</dbReference>
<dbReference type="OrthoDB" id="56174at2759"/>
<keyword evidence="2" id="KW-1185">Reference proteome</keyword>
<name>A0A9N8F011_9STRA</name>
<protein>
    <submittedName>
        <fullName evidence="1">Uncharacterized protein</fullName>
    </submittedName>
</protein>
<reference evidence="1" key="1">
    <citation type="submission" date="2020-06" db="EMBL/GenBank/DDBJ databases">
        <authorList>
            <consortium name="Plant Systems Biology data submission"/>
        </authorList>
    </citation>
    <scope>NUCLEOTIDE SEQUENCE</scope>
    <source>
        <strain evidence="1">D6</strain>
    </source>
</reference>
<comment type="caution">
    <text evidence="1">The sequence shown here is derived from an EMBL/GenBank/DDBJ whole genome shotgun (WGS) entry which is preliminary data.</text>
</comment>
<organism evidence="1 2">
    <name type="scientific">Seminavis robusta</name>
    <dbReference type="NCBI Taxonomy" id="568900"/>
    <lineage>
        <taxon>Eukaryota</taxon>
        <taxon>Sar</taxon>
        <taxon>Stramenopiles</taxon>
        <taxon>Ochrophyta</taxon>
        <taxon>Bacillariophyta</taxon>
        <taxon>Bacillariophyceae</taxon>
        <taxon>Bacillariophycidae</taxon>
        <taxon>Naviculales</taxon>
        <taxon>Naviculaceae</taxon>
        <taxon>Seminavis</taxon>
    </lineage>
</organism>